<sequence length="309" mass="32803">MCSIIPLLLLSVSLTKATVLPRADVTLAVKPVCGSFGGSPKDVKGTLPALSAFKTIVTFGDSYSDGGKYDGSALNDPVLHPPNPSAGGRYTNGPIWAEYLANTTGAVLMDYAVSGQVVILTRHFSKHLYFPYQKNDPATTLHILFFGIDILSSSSGRFTYLALSCVRNGDSSLSNQAGNIAYTILRLSSSPVFGKNFLVIDNHGRGTETPAGAAYKTELFKELSSLSASSYGLSIGFIDLSTVWNGVLGTSPGAAAFGYTSTNPCLASPATTIGSCVDPDHAFYWFPLNPTTATHRIMSDYIQAVWVQC</sequence>
<feature type="chain" id="PRO_5004674356" evidence="1">
    <location>
        <begin position="18"/>
        <end position="309"/>
    </location>
</feature>
<name>U6NEA0_LEUGO</name>
<dbReference type="InterPro" id="IPR001087">
    <property type="entry name" value="GDSL"/>
</dbReference>
<reference evidence="2" key="1">
    <citation type="submission" date="2013-10" db="EMBL/GenBank/DDBJ databases">
        <title>The fungal symbiont of Acromyrmex leaf-cutting ants expresses the full spectrum of genes to degrade cellulose and other plant cell wall polysaccharides.</title>
        <authorList>
            <person name="Grell M.N."/>
            <person name="Linde T."/>
            <person name="Nygaard S."/>
            <person name="Nielsen K.L."/>
            <person name="Boomsma J.J."/>
            <person name="Lange L."/>
        </authorList>
    </citation>
    <scope>NUCLEOTIDE SEQUENCE</scope>
    <source>
        <strain evidence="2">Ae322</strain>
    </source>
</reference>
<dbReference type="InterPro" id="IPR036514">
    <property type="entry name" value="SGNH_hydro_sf"/>
</dbReference>
<feature type="signal peptide" evidence="1">
    <location>
        <begin position="1"/>
        <end position="17"/>
    </location>
</feature>
<dbReference type="Pfam" id="PF00657">
    <property type="entry name" value="Lipase_GDSL"/>
    <property type="match status" value="1"/>
</dbReference>
<keyword evidence="1" id="KW-0732">Signal</keyword>
<dbReference type="EMBL" id="HG764408">
    <property type="protein sequence ID" value="CDJ79837.1"/>
    <property type="molecule type" value="Genomic_DNA"/>
</dbReference>
<evidence type="ECO:0000256" key="1">
    <source>
        <dbReference type="SAM" id="SignalP"/>
    </source>
</evidence>
<dbReference type="Gene3D" id="3.40.50.1110">
    <property type="entry name" value="SGNH hydrolase"/>
    <property type="match status" value="1"/>
</dbReference>
<evidence type="ECO:0000313" key="2">
    <source>
        <dbReference type="EMBL" id="CDJ79837.1"/>
    </source>
</evidence>
<protein>
    <submittedName>
        <fullName evidence="2">Esterase/lipase</fullName>
    </submittedName>
</protein>
<dbReference type="AlphaFoldDB" id="U6NEA0"/>
<organism evidence="2">
    <name type="scientific">Leucoagaricus gongylophorus</name>
    <name type="common">Leaf-cutting ant fungus</name>
    <name type="synonym">Rozites gongylophorus</name>
    <dbReference type="NCBI Taxonomy" id="79220"/>
    <lineage>
        <taxon>Eukaryota</taxon>
        <taxon>Fungi</taxon>
        <taxon>Dikarya</taxon>
        <taxon>Basidiomycota</taxon>
        <taxon>Agaricomycotina</taxon>
        <taxon>Agaricomycetes</taxon>
        <taxon>Agaricomycetidae</taxon>
        <taxon>Agaricales</taxon>
        <taxon>Agaricineae</taxon>
        <taxon>Agaricaceae</taxon>
        <taxon>Leucoagaricus</taxon>
    </lineage>
</organism>
<dbReference type="GO" id="GO:0016788">
    <property type="term" value="F:hydrolase activity, acting on ester bonds"/>
    <property type="evidence" value="ECO:0007669"/>
    <property type="project" value="InterPro"/>
</dbReference>
<dbReference type="SUPFAM" id="SSF52266">
    <property type="entry name" value="SGNH hydrolase"/>
    <property type="match status" value="1"/>
</dbReference>
<gene>
    <name evidence="2" type="primary">sgnh1</name>
</gene>
<proteinExistence type="predicted"/>
<accession>U6NEA0</accession>